<keyword evidence="2" id="KW-1133">Transmembrane helix</keyword>
<dbReference type="Pfam" id="PF11797">
    <property type="entry name" value="WxLIP_HBD"/>
    <property type="match status" value="1"/>
</dbReference>
<dbReference type="Pfam" id="PF06030">
    <property type="entry name" value="WxLIP_PGBD"/>
    <property type="match status" value="1"/>
</dbReference>
<proteinExistence type="predicted"/>
<evidence type="ECO:0000259" key="3">
    <source>
        <dbReference type="Pfam" id="PF06030"/>
    </source>
</evidence>
<gene>
    <name evidence="5" type="ORF">BCR23_06280</name>
</gene>
<sequence>MIVQLKKIINYYRLVLFICLPLFISPIHSIAAEKETDPLGFVVQAIRPDTQIETNKSYFFIETKPQETQVLKVKVKSTQKDPLKINIFVANGTTGSTGNIEYDKPTKELDESLKHPLTEFVHVEAPEITLENFEEKIVELSVTPPKDSYEGIKLGAVVFQSVEEEEKTKKQTISSKYQYKIGLITTETGEEYENAKNLQLASAKLGLKLGRKQVSAVIHNPEPKIADNLKIEATVSKKGSKNILKKQTVDNARMAPNSTYEFSVDWGIDAIDPGEYTLNVHAQNNEEDWKWEKDFSVSAEKAKKMNEETVFKVESPDWLPYVVILAIGSFILVVVILTIRNKRWKKMVQERAKKRKAKKAKRKKAEQVKRKANKRVKE</sequence>
<feature type="domain" description="WxL Interacting Protein peptidoglycan binding" evidence="3">
    <location>
        <begin position="41"/>
        <end position="160"/>
    </location>
</feature>
<dbReference type="EMBL" id="MIKB01000013">
    <property type="protein sequence ID" value="OEG16533.1"/>
    <property type="molecule type" value="Genomic_DNA"/>
</dbReference>
<evidence type="ECO:0000259" key="4">
    <source>
        <dbReference type="Pfam" id="PF11797"/>
    </source>
</evidence>
<feature type="domain" description="WxL Interacting Protein host binding" evidence="4">
    <location>
        <begin position="169"/>
        <end position="307"/>
    </location>
</feature>
<dbReference type="InterPro" id="IPR010317">
    <property type="entry name" value="WxLIP_PGBD"/>
</dbReference>
<dbReference type="AlphaFoldDB" id="A0A1E5GV19"/>
<feature type="transmembrane region" description="Helical" evidence="2">
    <location>
        <begin position="318"/>
        <end position="339"/>
    </location>
</feature>
<evidence type="ECO:0000256" key="1">
    <source>
        <dbReference type="SAM" id="MobiDB-lite"/>
    </source>
</evidence>
<comment type="caution">
    <text evidence="5">The sequence shown here is derived from an EMBL/GenBank/DDBJ whole genome shotgun (WGS) entry which is preliminary data.</text>
</comment>
<reference evidence="6" key="1">
    <citation type="submission" date="2016-09" db="EMBL/GenBank/DDBJ databases">
        <authorList>
            <person name="Gulvik C.A."/>
        </authorList>
    </citation>
    <scope>NUCLEOTIDE SEQUENCE [LARGE SCALE GENOMIC DNA]</scope>
    <source>
        <strain evidence="6">LMG 26306</strain>
    </source>
</reference>
<keyword evidence="2" id="KW-0472">Membrane</keyword>
<evidence type="ECO:0000313" key="6">
    <source>
        <dbReference type="Proteomes" id="UP000094764"/>
    </source>
</evidence>
<dbReference type="OrthoDB" id="2148359at2"/>
<evidence type="ECO:0000256" key="2">
    <source>
        <dbReference type="SAM" id="Phobius"/>
    </source>
</evidence>
<dbReference type="STRING" id="903983.BCR23_06280"/>
<feature type="region of interest" description="Disordered" evidence="1">
    <location>
        <begin position="350"/>
        <end position="378"/>
    </location>
</feature>
<evidence type="ECO:0000313" key="5">
    <source>
        <dbReference type="EMBL" id="OEG16533.1"/>
    </source>
</evidence>
<accession>A0A1E5GV19</accession>
<dbReference type="InterPro" id="IPR021759">
    <property type="entry name" value="WxLIP_HBD"/>
</dbReference>
<protein>
    <submittedName>
        <fullName evidence="5">Uncharacterized protein</fullName>
    </submittedName>
</protein>
<keyword evidence="2" id="KW-0812">Transmembrane</keyword>
<keyword evidence="6" id="KW-1185">Reference proteome</keyword>
<organism evidence="5 6">
    <name type="scientific">Enterococcus quebecensis</name>
    <dbReference type="NCBI Taxonomy" id="903983"/>
    <lineage>
        <taxon>Bacteria</taxon>
        <taxon>Bacillati</taxon>
        <taxon>Bacillota</taxon>
        <taxon>Bacilli</taxon>
        <taxon>Lactobacillales</taxon>
        <taxon>Enterococcaceae</taxon>
        <taxon>Enterococcus</taxon>
    </lineage>
</organism>
<name>A0A1E5GV19_9ENTE</name>
<dbReference type="Proteomes" id="UP000094764">
    <property type="component" value="Unassembled WGS sequence"/>
</dbReference>